<dbReference type="RefSeq" id="WP_344777622.1">
    <property type="nucleotide sequence ID" value="NZ_BAABAH010000014.1"/>
</dbReference>
<evidence type="ECO:0008006" key="5">
    <source>
        <dbReference type="Google" id="ProtNLM"/>
    </source>
</evidence>
<feature type="signal peptide" evidence="2">
    <location>
        <begin position="1"/>
        <end position="27"/>
    </location>
</feature>
<feature type="region of interest" description="Disordered" evidence="1">
    <location>
        <begin position="29"/>
        <end position="49"/>
    </location>
</feature>
<proteinExistence type="predicted"/>
<feature type="compositionally biased region" description="Low complexity" evidence="1">
    <location>
        <begin position="32"/>
        <end position="45"/>
    </location>
</feature>
<evidence type="ECO:0000256" key="2">
    <source>
        <dbReference type="SAM" id="SignalP"/>
    </source>
</evidence>
<dbReference type="EMBL" id="BAABAH010000014">
    <property type="protein sequence ID" value="GAA3829653.1"/>
    <property type="molecule type" value="Genomic_DNA"/>
</dbReference>
<evidence type="ECO:0000256" key="1">
    <source>
        <dbReference type="SAM" id="MobiDB-lite"/>
    </source>
</evidence>
<organism evidence="3 4">
    <name type="scientific">Nocardioides panacisoli</name>
    <dbReference type="NCBI Taxonomy" id="627624"/>
    <lineage>
        <taxon>Bacteria</taxon>
        <taxon>Bacillati</taxon>
        <taxon>Actinomycetota</taxon>
        <taxon>Actinomycetes</taxon>
        <taxon>Propionibacteriales</taxon>
        <taxon>Nocardioidaceae</taxon>
        <taxon>Nocardioides</taxon>
    </lineage>
</organism>
<reference evidence="4" key="1">
    <citation type="journal article" date="2019" name="Int. J. Syst. Evol. Microbiol.">
        <title>The Global Catalogue of Microorganisms (GCM) 10K type strain sequencing project: providing services to taxonomists for standard genome sequencing and annotation.</title>
        <authorList>
            <consortium name="The Broad Institute Genomics Platform"/>
            <consortium name="The Broad Institute Genome Sequencing Center for Infectious Disease"/>
            <person name="Wu L."/>
            <person name="Ma J."/>
        </authorList>
    </citation>
    <scope>NUCLEOTIDE SEQUENCE [LARGE SCALE GENOMIC DNA]</scope>
    <source>
        <strain evidence="4">JCM 16953</strain>
    </source>
</reference>
<sequence>MTRRALLVLAAAAVVTALPTGWGVLTAHDTGPDPAADRPATPAAGHPTQLSDLHWDRAALLGLDTCDSVAVVSEDGRPLVVVDGDHVVVPGVLAPPGSGLEVDGTWTTSGGCVPTARGPVVVVEAQKSYADPSPPGPKVFAGFTPEGRQLWSRREDPGAFGSYAGRGAFVVDGSRDRRWAIVDARTGADVATGTPEEHRPTVPLTPHLVGDEAGGLVEYPDGRPVGDFATAIAQVDDDRMIVSGVQGLELVRLDGLQRIWLRRDLAPSVIWDEVADLSTGTAVLFDFRNRIHGVDLATGTDRWIADVPRSEVNGIELQAGSGVVVFRTSGGAGQVVLDSETGERLHPGGFVLADQHLLLLVRGGTPRPVTVEDLR</sequence>
<name>A0ABP7IYX9_9ACTN</name>
<evidence type="ECO:0000313" key="4">
    <source>
        <dbReference type="Proteomes" id="UP001501821"/>
    </source>
</evidence>
<dbReference type="SUPFAM" id="SSF50998">
    <property type="entry name" value="Quinoprotein alcohol dehydrogenase-like"/>
    <property type="match status" value="1"/>
</dbReference>
<dbReference type="InterPro" id="IPR011047">
    <property type="entry name" value="Quinoprotein_ADH-like_sf"/>
</dbReference>
<keyword evidence="4" id="KW-1185">Reference proteome</keyword>
<comment type="caution">
    <text evidence="3">The sequence shown here is derived from an EMBL/GenBank/DDBJ whole genome shotgun (WGS) entry which is preliminary data.</text>
</comment>
<gene>
    <name evidence="3" type="ORF">GCM10022242_33870</name>
</gene>
<accession>A0ABP7IYX9</accession>
<keyword evidence="2" id="KW-0732">Signal</keyword>
<feature type="chain" id="PRO_5045707763" description="Pyrrolo-quinoline quinone" evidence="2">
    <location>
        <begin position="28"/>
        <end position="375"/>
    </location>
</feature>
<evidence type="ECO:0000313" key="3">
    <source>
        <dbReference type="EMBL" id="GAA3829653.1"/>
    </source>
</evidence>
<dbReference type="Proteomes" id="UP001501821">
    <property type="component" value="Unassembled WGS sequence"/>
</dbReference>
<protein>
    <recommendedName>
        <fullName evidence="5">Pyrrolo-quinoline quinone</fullName>
    </recommendedName>
</protein>